<proteinExistence type="predicted"/>
<reference evidence="5 6" key="1">
    <citation type="journal article" date="2015" name="Int. J. Syst. Evol. Microbiol.">
        <title>Flavisolibacter ginsenosidimutans sp. nov., with ginsenoside-converting activity isolated from soil used for cultivating ginseng.</title>
        <authorList>
            <person name="Zhao Y."/>
            <person name="Liu Q."/>
            <person name="Kang M.S."/>
            <person name="Jin F."/>
            <person name="Yu H."/>
            <person name="Im W.T."/>
        </authorList>
    </citation>
    <scope>NUCLEOTIDE SEQUENCE [LARGE SCALE GENOMIC DNA]</scope>
    <source>
        <strain evidence="5 6">Gsoil 636</strain>
    </source>
</reference>
<evidence type="ECO:0000313" key="5">
    <source>
        <dbReference type="EMBL" id="QEC57150.1"/>
    </source>
</evidence>
<dbReference type="AlphaFoldDB" id="A0A5B8UM61"/>
<name>A0A5B8UM61_9BACT</name>
<dbReference type="PANTHER" id="PTHR10161">
    <property type="entry name" value="TARTRATE-RESISTANT ACID PHOSPHATASE TYPE 5"/>
    <property type="match status" value="1"/>
</dbReference>
<evidence type="ECO:0000313" key="6">
    <source>
        <dbReference type="Proteomes" id="UP000321204"/>
    </source>
</evidence>
<dbReference type="OrthoDB" id="333971at2"/>
<feature type="signal peptide" evidence="3">
    <location>
        <begin position="1"/>
        <end position="22"/>
    </location>
</feature>
<protein>
    <recommendedName>
        <fullName evidence="4">Calcineurin-like phosphoesterase domain-containing protein</fullName>
    </recommendedName>
</protein>
<sequence length="1214" mass="137778">MRRALSAIAFVFASTLHLLAHAQPDSIAQRIYLIGDAGELATPNSHPVVDWLKRNVNWNDERNTAIYLGDNIYPLGLPMKGEPSYDSSKRILDYELSPFLNAKSKAYFVMGNHDWENGKLGGWQRVRNQVNYINSLGKTNIEALPGTPGCPGPELVELNNQVAVVFVDSQWFMYVHDKPGPGSSCEARTVDEFQTLLKDIADSHRSQLLLVVTHHPLYSFGVHGGDYTWKEILFPFTALNKNLWIPAFPLGLVYVVERGVFGNLQDVKHPLYQTMVKAVKNATKTHPNFIMASGHDHSLQLIRHDSMFQIVSGSGSNLSRVKENHREGDLLFHDVSPGFVVLEVSKNGSVTTKYYNVGSADLNAPTFTKALKPVYAVPDVVSKDTIPKFPDSVLVAANPRLKPTFWRNLFIGKNYRQEWTTPVMVPVLNMDGYKPKKQGGGKQTRSLRIEDKNGKEWALRSVEKYPEGAIPPDLRQTAVKDILADGISASYPYASLSTETFAKAAGVPFLKRRLVYIPDDPRLDRFRGAFKNTLVIMEERQPDTLKKTKNTDEAVLDLAKDNDDHVDQIAVLKARLLDNFYMDLDRHEGQWEWATRDTGKGKIYYPIPKDQDQTFFVNQGILPFLIRTPSIAPELQGFKAKARNIKFFNKPARNFDRFFLNELSKETWNRYADTLLSEMTDDVIEKALRQQPREIRGFHYNEIVNTLKERRKYYKAEMMKYYDFLAKEVSVVGTNKHELFTIDKLPDGKLHLTINKMDKDGAVSTKIYDRTFDESETKTLNLYGLENSDSFVVKGVNTHIKIRIIGGPGDDAFANESNDGRPVRVYDVNFEENNFSGNVSGFIKHIGPDPRLNEYNRLSYKYNFFDPGLLASYNVDDGLFLGLRGEYRTQGFRKEPYSTRHVFRAAHALRTSSYFFAYNGEYTKVFGTKDLLVNADLRAPINVTNFYGIGNNTANDREHVNESFYRARYNTANVSVLVRQQLQSWMRINYGLAFQHFHIHENQNTDKFIGHGPLAGVDNGNLYRAKYYAGPELLVDISSKDNVNLPSRGFVLDAGVRSLIGLNSQSKRLTQMHWDMSVFISKNPNPVLVGAIRLGVAHNIGAYEIPQAQYLSGPDNLRGFRRDRFAGRTMLFNNAEVRIRVAEFNTFLFPGSLGILLFNDVGRVWADNEVSGRWHDGYGGGIWIAPIKRWVAAVSLAHSQEENVLPYFSLGFRF</sequence>
<dbReference type="PANTHER" id="PTHR10161:SF14">
    <property type="entry name" value="TARTRATE-RESISTANT ACID PHOSPHATASE TYPE 5"/>
    <property type="match status" value="1"/>
</dbReference>
<dbReference type="SUPFAM" id="SSF56300">
    <property type="entry name" value="Metallo-dependent phosphatases"/>
    <property type="match status" value="1"/>
</dbReference>
<feature type="chain" id="PRO_5023008286" description="Calcineurin-like phosphoesterase domain-containing protein" evidence="3">
    <location>
        <begin position="23"/>
        <end position="1214"/>
    </location>
</feature>
<dbReference type="RefSeq" id="WP_146789142.1">
    <property type="nucleotide sequence ID" value="NZ_BAABIO010000003.1"/>
</dbReference>
<keyword evidence="1 3" id="KW-0732">Signal</keyword>
<evidence type="ECO:0000256" key="2">
    <source>
        <dbReference type="ARBA" id="ARBA00022801"/>
    </source>
</evidence>
<dbReference type="GO" id="GO:0016787">
    <property type="term" value="F:hydrolase activity"/>
    <property type="evidence" value="ECO:0007669"/>
    <property type="project" value="UniProtKB-KW"/>
</dbReference>
<feature type="domain" description="Calcineurin-like phosphoesterase" evidence="4">
    <location>
        <begin position="30"/>
        <end position="234"/>
    </location>
</feature>
<evidence type="ECO:0000256" key="1">
    <source>
        <dbReference type="ARBA" id="ARBA00022729"/>
    </source>
</evidence>
<evidence type="ECO:0000256" key="3">
    <source>
        <dbReference type="SAM" id="SignalP"/>
    </source>
</evidence>
<organism evidence="5 6">
    <name type="scientific">Flavisolibacter ginsenosidimutans</name>
    <dbReference type="NCBI Taxonomy" id="661481"/>
    <lineage>
        <taxon>Bacteria</taxon>
        <taxon>Pseudomonadati</taxon>
        <taxon>Bacteroidota</taxon>
        <taxon>Chitinophagia</taxon>
        <taxon>Chitinophagales</taxon>
        <taxon>Chitinophagaceae</taxon>
        <taxon>Flavisolibacter</taxon>
    </lineage>
</organism>
<evidence type="ECO:0000259" key="4">
    <source>
        <dbReference type="Pfam" id="PF00149"/>
    </source>
</evidence>
<dbReference type="Pfam" id="PF00149">
    <property type="entry name" value="Metallophos"/>
    <property type="match status" value="1"/>
</dbReference>
<dbReference type="Gene3D" id="2.40.160.50">
    <property type="entry name" value="membrane protein fhac: a member of the omp85/tpsb transporter family"/>
    <property type="match status" value="1"/>
</dbReference>
<dbReference type="InterPro" id="IPR029052">
    <property type="entry name" value="Metallo-depent_PP-like"/>
</dbReference>
<dbReference type="KEGG" id="fgg:FSB75_14985"/>
<dbReference type="EMBL" id="CP042433">
    <property type="protein sequence ID" value="QEC57150.1"/>
    <property type="molecule type" value="Genomic_DNA"/>
</dbReference>
<keyword evidence="6" id="KW-1185">Reference proteome</keyword>
<accession>A0A5B8UM61</accession>
<dbReference type="Gene3D" id="3.60.21.10">
    <property type="match status" value="1"/>
</dbReference>
<dbReference type="InterPro" id="IPR051558">
    <property type="entry name" value="Metallophosphoesterase_PAP"/>
</dbReference>
<keyword evidence="2" id="KW-0378">Hydrolase</keyword>
<dbReference type="InterPro" id="IPR004843">
    <property type="entry name" value="Calcineurin-like_PHP"/>
</dbReference>
<dbReference type="Proteomes" id="UP000321204">
    <property type="component" value="Chromosome"/>
</dbReference>
<gene>
    <name evidence="5" type="ORF">FSB75_14985</name>
</gene>